<protein>
    <recommendedName>
        <fullName evidence="3">FBD domain-containing protein</fullName>
    </recommendedName>
</protein>
<proteinExistence type="predicted"/>
<dbReference type="Proteomes" id="UP001152561">
    <property type="component" value="Unassembled WGS sequence"/>
</dbReference>
<sequence>MEIELGDEDTPALECLEVEAFSDVTFDHLREVEVIDAIGSKPEMQLIKLLLAKSPVLVRMLIIACGFVKKSATIKILTELTKFQRASPKAVVDYTY</sequence>
<accession>A0A9Q1M234</accession>
<gene>
    <name evidence="1" type="ORF">K7X08_011289</name>
</gene>
<evidence type="ECO:0000313" key="1">
    <source>
        <dbReference type="EMBL" id="KAJ8547703.1"/>
    </source>
</evidence>
<reference evidence="2" key="1">
    <citation type="journal article" date="2023" name="Proc. Natl. Acad. Sci. U.S.A.">
        <title>Genomic and structural basis for evolution of tropane alkaloid biosynthesis.</title>
        <authorList>
            <person name="Wanga Y.-J."/>
            <person name="Taina T."/>
            <person name="Yua J.-Y."/>
            <person name="Lia J."/>
            <person name="Xua B."/>
            <person name="Chenc J."/>
            <person name="D'Auriad J.C."/>
            <person name="Huanga J.-P."/>
            <person name="Huanga S.-X."/>
        </authorList>
    </citation>
    <scope>NUCLEOTIDE SEQUENCE [LARGE SCALE GENOMIC DNA]</scope>
    <source>
        <strain evidence="2">cv. KIB-2019</strain>
    </source>
</reference>
<evidence type="ECO:0000313" key="2">
    <source>
        <dbReference type="Proteomes" id="UP001152561"/>
    </source>
</evidence>
<organism evidence="1 2">
    <name type="scientific">Anisodus acutangulus</name>
    <dbReference type="NCBI Taxonomy" id="402998"/>
    <lineage>
        <taxon>Eukaryota</taxon>
        <taxon>Viridiplantae</taxon>
        <taxon>Streptophyta</taxon>
        <taxon>Embryophyta</taxon>
        <taxon>Tracheophyta</taxon>
        <taxon>Spermatophyta</taxon>
        <taxon>Magnoliopsida</taxon>
        <taxon>eudicotyledons</taxon>
        <taxon>Gunneridae</taxon>
        <taxon>Pentapetalae</taxon>
        <taxon>asterids</taxon>
        <taxon>lamiids</taxon>
        <taxon>Solanales</taxon>
        <taxon>Solanaceae</taxon>
        <taxon>Solanoideae</taxon>
        <taxon>Hyoscyameae</taxon>
        <taxon>Anisodus</taxon>
    </lineage>
</organism>
<name>A0A9Q1M234_9SOLA</name>
<dbReference type="EMBL" id="JAJAGQ010000012">
    <property type="protein sequence ID" value="KAJ8547703.1"/>
    <property type="molecule type" value="Genomic_DNA"/>
</dbReference>
<dbReference type="OrthoDB" id="1305508at2759"/>
<keyword evidence="2" id="KW-1185">Reference proteome</keyword>
<dbReference type="AlphaFoldDB" id="A0A9Q1M234"/>
<evidence type="ECO:0008006" key="3">
    <source>
        <dbReference type="Google" id="ProtNLM"/>
    </source>
</evidence>
<comment type="caution">
    <text evidence="1">The sequence shown here is derived from an EMBL/GenBank/DDBJ whole genome shotgun (WGS) entry which is preliminary data.</text>
</comment>